<protein>
    <recommendedName>
        <fullName evidence="3">Zinc finger CHC2-type domain-containing protein</fullName>
    </recommendedName>
</protein>
<proteinExistence type="predicted"/>
<dbReference type="Gene3D" id="3.90.580.10">
    <property type="entry name" value="Zinc finger, CHC2-type domain"/>
    <property type="match status" value="1"/>
</dbReference>
<evidence type="ECO:0000313" key="2">
    <source>
        <dbReference type="Proteomes" id="UP000502259"/>
    </source>
</evidence>
<name>A0A6F8U419_9GAMM</name>
<evidence type="ECO:0008006" key="3">
    <source>
        <dbReference type="Google" id="ProtNLM"/>
    </source>
</evidence>
<reference evidence="1 2" key="1">
    <citation type="submission" date="2020-03" db="EMBL/GenBank/DDBJ databases">
        <title>Complete Genome Sequence of Halomonas hydrothermalis Strain Slthf2, Halophilic Bacterium Isolated from Deep-Sea Hydrothermal-Vent Environments.</title>
        <authorList>
            <person name="Takeyama N."/>
            <person name="Huang M."/>
            <person name="Sato K."/>
            <person name="Galipon J."/>
            <person name="Arakawa K."/>
        </authorList>
    </citation>
    <scope>NUCLEOTIDE SEQUENCE [LARGE SCALE GENOMIC DNA]</scope>
    <source>
        <strain evidence="1 2">Slthf2</strain>
    </source>
</reference>
<dbReference type="GO" id="GO:0003677">
    <property type="term" value="F:DNA binding"/>
    <property type="evidence" value="ECO:0007669"/>
    <property type="project" value="InterPro"/>
</dbReference>
<dbReference type="InterPro" id="IPR036977">
    <property type="entry name" value="DNA_primase_Znf_CHC2"/>
</dbReference>
<dbReference type="GO" id="GO:0008270">
    <property type="term" value="F:zinc ion binding"/>
    <property type="evidence" value="ECO:0007669"/>
    <property type="project" value="InterPro"/>
</dbReference>
<dbReference type="GO" id="GO:0006260">
    <property type="term" value="P:DNA replication"/>
    <property type="evidence" value="ECO:0007669"/>
    <property type="project" value="InterPro"/>
</dbReference>
<organism evidence="1 2">
    <name type="scientific">Halomonas hydrothermalis</name>
    <dbReference type="NCBI Taxonomy" id="115561"/>
    <lineage>
        <taxon>Bacteria</taxon>
        <taxon>Pseudomonadati</taxon>
        <taxon>Pseudomonadota</taxon>
        <taxon>Gammaproteobacteria</taxon>
        <taxon>Oceanospirillales</taxon>
        <taxon>Halomonadaceae</taxon>
        <taxon>Halomonas</taxon>
    </lineage>
</organism>
<dbReference type="Proteomes" id="UP000502259">
    <property type="component" value="Chromosome"/>
</dbReference>
<gene>
    <name evidence="1" type="ORF">HHSLTHF2_17910</name>
</gene>
<sequence length="160" mass="17581">MRTIDQENNSRSIKNTRPDVYSLLSRLEKVKEKGPGRWLACCPAHQDRSPSLAIRETPDGIILMKCFAECPTADVLAAVGLELKDLFPQRARDDYHASKRPGERLFPRDVLAVLAREALIVMLAANSTHRGGCLSSADLDRLATAAGRLRNAAKEVGCNV</sequence>
<dbReference type="SUPFAM" id="SSF57783">
    <property type="entry name" value="Zinc beta-ribbon"/>
    <property type="match status" value="1"/>
</dbReference>
<evidence type="ECO:0000313" key="1">
    <source>
        <dbReference type="EMBL" id="BCB07901.1"/>
    </source>
</evidence>
<accession>A0A6F8U419</accession>
<dbReference type="AlphaFoldDB" id="A0A6F8U419"/>
<dbReference type="RefSeq" id="WP_172420803.1">
    <property type="nucleotide sequence ID" value="NZ_AP022843.1"/>
</dbReference>
<dbReference type="EMBL" id="AP022843">
    <property type="protein sequence ID" value="BCB07901.1"/>
    <property type="molecule type" value="Genomic_DNA"/>
</dbReference>
<keyword evidence="2" id="KW-1185">Reference proteome</keyword>